<evidence type="ECO:0000256" key="2">
    <source>
        <dbReference type="ARBA" id="ARBA00004585"/>
    </source>
</evidence>
<dbReference type="NCBIfam" id="TIGR00920">
    <property type="entry name" value="2A060605"/>
    <property type="match status" value="1"/>
</dbReference>
<evidence type="ECO:0000256" key="20">
    <source>
        <dbReference type="ARBA" id="ARBA00023221"/>
    </source>
</evidence>
<feature type="transmembrane region" description="Helical" evidence="23">
    <location>
        <begin position="90"/>
        <end position="113"/>
    </location>
</feature>
<dbReference type="InterPro" id="IPR053958">
    <property type="entry name" value="HMGCR/SNAP/NPC1-like_SSD"/>
</dbReference>
<keyword evidence="17" id="KW-0576">Peroxisome</keyword>
<comment type="pathway">
    <text evidence="3">Metabolic intermediate biosynthesis; (R)-mevalonate biosynthesis; (R)-mevalonate from acetyl-CoA: step 3/3.</text>
</comment>
<dbReference type="InterPro" id="IPR023076">
    <property type="entry name" value="HMG_CoA_Rdtase_CS"/>
</dbReference>
<dbReference type="PROSITE" id="PS00318">
    <property type="entry name" value="HMG_COA_REDUCTASE_2"/>
    <property type="match status" value="1"/>
</dbReference>
<keyword evidence="15" id="KW-0756">Sterol biosynthesis</keyword>
<organism evidence="25 26">
    <name type="scientific">Molossus molossus</name>
    <name type="common">Pallas' mastiff bat</name>
    <name type="synonym">Vespertilio molossus</name>
    <dbReference type="NCBI Taxonomy" id="27622"/>
    <lineage>
        <taxon>Eukaryota</taxon>
        <taxon>Metazoa</taxon>
        <taxon>Chordata</taxon>
        <taxon>Craniata</taxon>
        <taxon>Vertebrata</taxon>
        <taxon>Euteleostomi</taxon>
        <taxon>Mammalia</taxon>
        <taxon>Eutheria</taxon>
        <taxon>Laurasiatheria</taxon>
        <taxon>Chiroptera</taxon>
        <taxon>Yangochiroptera</taxon>
        <taxon>Molossidae</taxon>
        <taxon>Molossus</taxon>
    </lineage>
</organism>
<comment type="caution">
    <text evidence="25">The sequence shown here is derived from an EMBL/GenBank/DDBJ whole genome shotgun (WGS) entry which is preliminary data.</text>
</comment>
<keyword evidence="12" id="KW-0443">Lipid metabolism</keyword>
<dbReference type="GO" id="GO:0005789">
    <property type="term" value="C:endoplasmic reticulum membrane"/>
    <property type="evidence" value="ECO:0007669"/>
    <property type="project" value="UniProtKB-SubCell"/>
</dbReference>
<feature type="transmembrane region" description="Helical" evidence="23">
    <location>
        <begin position="202"/>
        <end position="220"/>
    </location>
</feature>
<keyword evidence="14" id="KW-0560">Oxidoreductase</keyword>
<comment type="subcellular location">
    <subcellularLocation>
        <location evidence="1">Endoplasmic reticulum membrane</location>
        <topology evidence="1">Multi-pass membrane protein</topology>
    </subcellularLocation>
    <subcellularLocation>
        <location evidence="2">Peroxisome membrane</location>
        <topology evidence="2">Multi-pass membrane protein</topology>
    </subcellularLocation>
</comment>
<dbReference type="Pfam" id="PF00368">
    <property type="entry name" value="HMG-CoA_red"/>
    <property type="match status" value="1"/>
</dbReference>
<evidence type="ECO:0000256" key="14">
    <source>
        <dbReference type="ARBA" id="ARBA00023002"/>
    </source>
</evidence>
<keyword evidence="12" id="KW-0752">Steroid biosynthesis</keyword>
<sequence length="835" mass="92081">MLSRLFRMHGLFVASHPWEVIVGTVTLTICMMSMNMFTGNNKICGWNYECPKFEEDVLSSDIIILTITRCIAILYIYFQFQNLRQLGSKYILGIAGLFTIFSSFVFSTVVIHFLDKELTGLNEALPFFLLLIDLSRASALAKFALSSNSQDEVRENIARGMAILGPTFTLDALVECLVIGVGTMSGVRQLEIMCCFGCMSVLANYFVFMTFFPACVSLVLELSRESREGRPIWQLSHFARVLEEEENKPNPVTQRVKMIMSLGLVLVHAHSRWIADPSPQNSTAENSKVSLGLDENVSKRIEPSVSLWQFYLSKMISMDIEQVITLSLALLLAVKYIFFEQAETESTLSLKNPITSPVVIQKRVPDDCCRRDPIVVRNNQKCHAVEEEASTNRERKVEVIKPLVAETDTSNRATFMVGNSSLLSTSLELEMREPEIELPKEPRPNEECLQILGNAEKGAKFLSDAEIIQLVNAKHIPAYKLETLMENHERGVSIRRQLLSKKLPEPSSLQYLPYRDYNYSLLGGGASSRVLADGMTRGPVVRLPCASDSAEVKAWLETPEGFTVIKEAFDSTSRFARLQKLHMSVAGRNLYIRFQSRSGDAMGMNMISKGTEKALSKLHEYFPEMQILAVSGNYCTDKKPAAINWIEGRGKSVVCEAVIPAKVVREVLKTTTEAMIDVNISKNLVGSAMAGSIGGYNAHAANIVTAIYIACGQDAAQNVGSSNCITLMEASGPTNEDLYISCTMPSIEIGTVGGGTNLLPQQACLQMLGVQGACKDNPGENARQLARIVCGTVMAGELSLMAALAAGHLVKSHMIHNRSKIDLQDHQGTCTKQAA</sequence>
<keyword evidence="18" id="KW-1207">Sterol metabolism</keyword>
<feature type="domain" description="SSD" evidence="24">
    <location>
        <begin position="61"/>
        <end position="218"/>
    </location>
</feature>
<dbReference type="EC" id="1.1.1.34" evidence="5"/>
<evidence type="ECO:0000256" key="12">
    <source>
        <dbReference type="ARBA" id="ARBA00022955"/>
    </source>
</evidence>
<evidence type="ECO:0000256" key="21">
    <source>
        <dbReference type="ARBA" id="ARBA00046546"/>
    </source>
</evidence>
<dbReference type="Gene3D" id="1.10.3270.10">
    <property type="entry name" value="HMGR, N-terminal domain"/>
    <property type="match status" value="1"/>
</dbReference>
<evidence type="ECO:0000256" key="10">
    <source>
        <dbReference type="ARBA" id="ARBA00022824"/>
    </source>
</evidence>
<keyword evidence="9" id="KW-0152">Cholesterol biosynthesis</keyword>
<evidence type="ECO:0000256" key="19">
    <source>
        <dbReference type="ARBA" id="ARBA00023180"/>
    </source>
</evidence>
<evidence type="ECO:0000256" key="8">
    <source>
        <dbReference type="ARBA" id="ARBA00022692"/>
    </source>
</evidence>
<comment type="similarity">
    <text evidence="4">Belongs to the HMG-CoA reductase family.</text>
</comment>
<dbReference type="PROSITE" id="PS00066">
    <property type="entry name" value="HMG_COA_REDUCTASE_1"/>
    <property type="match status" value="1"/>
</dbReference>
<feature type="transmembrane region" description="Helical" evidence="23">
    <location>
        <begin position="57"/>
        <end position="78"/>
    </location>
</feature>
<dbReference type="FunFam" id="3.30.70.420:FF:000001">
    <property type="entry name" value="3-hydroxy-3-methylglutaryl coenzyme A reductase"/>
    <property type="match status" value="1"/>
</dbReference>
<evidence type="ECO:0000256" key="7">
    <source>
        <dbReference type="ARBA" id="ARBA00022548"/>
    </source>
</evidence>
<dbReference type="FunFam" id="3.90.770.10:FF:000002">
    <property type="entry name" value="3-hydroxy-3-methylglutaryl coenzyme A reductase"/>
    <property type="match status" value="1"/>
</dbReference>
<evidence type="ECO:0000313" key="25">
    <source>
        <dbReference type="EMBL" id="KAF6489635.1"/>
    </source>
</evidence>
<dbReference type="PROSITE" id="PS50065">
    <property type="entry name" value="HMG_COA_REDUCTASE_4"/>
    <property type="match status" value="2"/>
</dbReference>
<dbReference type="InterPro" id="IPR023282">
    <property type="entry name" value="HMG_CoA_Rdtase_N"/>
</dbReference>
<dbReference type="InterPro" id="IPR002202">
    <property type="entry name" value="HMG_CoA_Rdtase"/>
</dbReference>
<dbReference type="CDD" id="cd00643">
    <property type="entry name" value="HMG-CoA_reductase_classI"/>
    <property type="match status" value="1"/>
</dbReference>
<dbReference type="InterPro" id="IPR023074">
    <property type="entry name" value="HMG_CoA_Rdtase_cat_sf"/>
</dbReference>
<evidence type="ECO:0000256" key="22">
    <source>
        <dbReference type="ARBA" id="ARBA00049909"/>
    </source>
</evidence>
<dbReference type="GO" id="GO:0005778">
    <property type="term" value="C:peroxisomal membrane"/>
    <property type="evidence" value="ECO:0007669"/>
    <property type="project" value="UniProtKB-SubCell"/>
</dbReference>
<dbReference type="AlphaFoldDB" id="A0A7J8IZW6"/>
<name>A0A7J8IZW6_MOLMO</name>
<dbReference type="InterPro" id="IPR009029">
    <property type="entry name" value="HMG_CoA_Rdtase_sub-bd_dom_sf"/>
</dbReference>
<dbReference type="PANTHER" id="PTHR10572:SF24">
    <property type="entry name" value="3-HYDROXY-3-METHYLGLUTARYL-COENZYME A REDUCTASE"/>
    <property type="match status" value="1"/>
</dbReference>
<dbReference type="Proteomes" id="UP000550707">
    <property type="component" value="Unassembled WGS sequence"/>
</dbReference>
<evidence type="ECO:0000256" key="9">
    <source>
        <dbReference type="ARBA" id="ARBA00022778"/>
    </source>
</evidence>
<evidence type="ECO:0000256" key="1">
    <source>
        <dbReference type="ARBA" id="ARBA00004477"/>
    </source>
</evidence>
<dbReference type="EMBL" id="JACASF010000003">
    <property type="protein sequence ID" value="KAF6489635.1"/>
    <property type="molecule type" value="Genomic_DNA"/>
</dbReference>
<evidence type="ECO:0000256" key="6">
    <source>
        <dbReference type="ARBA" id="ARBA00016920"/>
    </source>
</evidence>
<dbReference type="GO" id="GO:0006695">
    <property type="term" value="P:cholesterol biosynthetic process"/>
    <property type="evidence" value="ECO:0007669"/>
    <property type="project" value="UniProtKB-KW"/>
</dbReference>
<keyword evidence="7" id="KW-0153">Cholesterol metabolism</keyword>
<keyword evidence="26" id="KW-1185">Reference proteome</keyword>
<feature type="transmembrane region" description="Helical" evidence="23">
    <location>
        <begin position="20"/>
        <end position="37"/>
    </location>
</feature>
<evidence type="ECO:0000256" key="13">
    <source>
        <dbReference type="ARBA" id="ARBA00022989"/>
    </source>
</evidence>
<keyword evidence="8 23" id="KW-0812">Transmembrane</keyword>
<keyword evidence="10" id="KW-0256">Endoplasmic reticulum</keyword>
<keyword evidence="20" id="KW-0753">Steroid metabolism</keyword>
<reference evidence="25 26" key="1">
    <citation type="journal article" date="2020" name="Nature">
        <title>Six reference-quality genomes reveal evolution of bat adaptations.</title>
        <authorList>
            <person name="Jebb D."/>
            <person name="Huang Z."/>
            <person name="Pippel M."/>
            <person name="Hughes G.M."/>
            <person name="Lavrichenko K."/>
            <person name="Devanna P."/>
            <person name="Winkler S."/>
            <person name="Jermiin L.S."/>
            <person name="Skirmuntt E.C."/>
            <person name="Katzourakis A."/>
            <person name="Burkitt-Gray L."/>
            <person name="Ray D.A."/>
            <person name="Sullivan K.A.M."/>
            <person name="Roscito J.G."/>
            <person name="Kirilenko B.M."/>
            <person name="Davalos L.M."/>
            <person name="Corthals A.P."/>
            <person name="Power M.L."/>
            <person name="Jones G."/>
            <person name="Ransome R.D."/>
            <person name="Dechmann D.K.N."/>
            <person name="Locatelli A.G."/>
            <person name="Puechmaille S.J."/>
            <person name="Fedrigo O."/>
            <person name="Jarvis E.D."/>
            <person name="Hiller M."/>
            <person name="Vernes S.C."/>
            <person name="Myers E.W."/>
            <person name="Teeling E.C."/>
        </authorList>
    </citation>
    <scope>NUCLEOTIDE SEQUENCE [LARGE SCALE GENOMIC DNA]</scope>
    <source>
        <strain evidence="25">MMolMol1</strain>
        <tissue evidence="25">Muscle</tissue>
    </source>
</reference>
<evidence type="ECO:0000256" key="4">
    <source>
        <dbReference type="ARBA" id="ARBA00007661"/>
    </source>
</evidence>
<evidence type="ECO:0000256" key="16">
    <source>
        <dbReference type="ARBA" id="ARBA00023136"/>
    </source>
</evidence>
<comment type="subunit">
    <text evidence="21">Homotetramer. Homodimer. Interacts (via its SSD) with INSIG1; the interaction, accelerated by sterols, leads to the recruitment of HMGCR to AMFR/gp78 for its ubiquitination by the sterol-mediated ERAD pathway. Interacts with UBIAD1.</text>
</comment>
<dbReference type="PROSITE" id="PS50156">
    <property type="entry name" value="SSD"/>
    <property type="match status" value="1"/>
</dbReference>
<gene>
    <name evidence="25" type="ORF">HJG59_006347</name>
</gene>
<evidence type="ECO:0000256" key="23">
    <source>
        <dbReference type="SAM" id="Phobius"/>
    </source>
</evidence>
<keyword evidence="13 23" id="KW-1133">Transmembrane helix</keyword>
<dbReference type="GO" id="GO:0015936">
    <property type="term" value="P:coenzyme A metabolic process"/>
    <property type="evidence" value="ECO:0007669"/>
    <property type="project" value="InterPro"/>
</dbReference>
<dbReference type="GO" id="GO:0004420">
    <property type="term" value="F:hydroxymethylglutaryl-CoA reductase (NADPH) activity"/>
    <property type="evidence" value="ECO:0007669"/>
    <property type="project" value="UniProtKB-EC"/>
</dbReference>
<proteinExistence type="inferred from homology"/>
<feature type="transmembrane region" description="Helical" evidence="23">
    <location>
        <begin position="157"/>
        <end position="182"/>
    </location>
</feature>
<dbReference type="PANTHER" id="PTHR10572">
    <property type="entry name" value="3-HYDROXY-3-METHYLGLUTARYL-COENZYME A REDUCTASE"/>
    <property type="match status" value="1"/>
</dbReference>
<keyword evidence="11" id="KW-0521">NADP</keyword>
<evidence type="ECO:0000256" key="3">
    <source>
        <dbReference type="ARBA" id="ARBA00005084"/>
    </source>
</evidence>
<dbReference type="InterPro" id="IPR000731">
    <property type="entry name" value="SSD"/>
</dbReference>
<dbReference type="FunFam" id="1.10.3270.10:FF:000001">
    <property type="entry name" value="3-hydroxy-3-methylglutaryl coenzyme A reductase"/>
    <property type="match status" value="1"/>
</dbReference>
<keyword evidence="19" id="KW-0325">Glycoprotein</keyword>
<dbReference type="PROSITE" id="PS01192">
    <property type="entry name" value="HMG_COA_REDUCTASE_3"/>
    <property type="match status" value="1"/>
</dbReference>
<dbReference type="InterPro" id="IPR004554">
    <property type="entry name" value="HMG_CoA_Rdtase_eu_arc"/>
</dbReference>
<evidence type="ECO:0000256" key="5">
    <source>
        <dbReference type="ARBA" id="ARBA00012999"/>
    </source>
</evidence>
<dbReference type="InterPro" id="IPR009023">
    <property type="entry name" value="HMG_CoA_Rdtase_NAD(P)-bd_sf"/>
</dbReference>
<keyword evidence="16 23" id="KW-0472">Membrane</keyword>
<dbReference type="PRINTS" id="PR00071">
    <property type="entry name" value="HMGCOARDTASE"/>
</dbReference>
<dbReference type="SUPFAM" id="SSF82866">
    <property type="entry name" value="Multidrug efflux transporter AcrB transmembrane domain"/>
    <property type="match status" value="1"/>
</dbReference>
<keyword evidence="12" id="KW-0444">Lipid biosynthesis</keyword>
<evidence type="ECO:0000313" key="26">
    <source>
        <dbReference type="Proteomes" id="UP000550707"/>
    </source>
</evidence>
<dbReference type="SUPFAM" id="SSF55035">
    <property type="entry name" value="NAD-binding domain of HMG-CoA reductase"/>
    <property type="match status" value="1"/>
</dbReference>
<dbReference type="UniPathway" id="UPA00058">
    <property type="reaction ID" value="UER00103"/>
</dbReference>
<dbReference type="Gene3D" id="3.30.70.420">
    <property type="entry name" value="Hydroxymethylglutaryl-CoA reductase, class I/II, NAD/NADP-binding domain"/>
    <property type="match status" value="1"/>
</dbReference>
<protein>
    <recommendedName>
        <fullName evidence="6">3-hydroxy-3-methylglutaryl-coenzyme A reductase</fullName>
        <ecNumber evidence="5">1.1.1.34</ecNumber>
    </recommendedName>
</protein>
<accession>A0A7J8IZW6</accession>
<dbReference type="GO" id="GO:0050661">
    <property type="term" value="F:NADP binding"/>
    <property type="evidence" value="ECO:0007669"/>
    <property type="project" value="InterPro"/>
</dbReference>
<evidence type="ECO:0000256" key="15">
    <source>
        <dbReference type="ARBA" id="ARBA00023011"/>
    </source>
</evidence>
<dbReference type="InterPro" id="IPR004816">
    <property type="entry name" value="HMG_CoA_Rdtase_metazoan"/>
</dbReference>
<dbReference type="Pfam" id="PF12349">
    <property type="entry name" value="Sterol-sensing"/>
    <property type="match status" value="1"/>
</dbReference>
<evidence type="ECO:0000259" key="24">
    <source>
        <dbReference type="PROSITE" id="PS50156"/>
    </source>
</evidence>
<evidence type="ECO:0000256" key="17">
    <source>
        <dbReference type="ARBA" id="ARBA00023140"/>
    </source>
</evidence>
<dbReference type="Gene3D" id="3.90.770.10">
    <property type="entry name" value="3-hydroxy-3-methylglutaryl-coenzyme A Reductase, Chain A, domain 2"/>
    <property type="match status" value="1"/>
</dbReference>
<evidence type="ECO:0000256" key="11">
    <source>
        <dbReference type="ARBA" id="ARBA00022857"/>
    </source>
</evidence>
<comment type="catalytic activity">
    <reaction evidence="22">
        <text>(R)-mevalonate + 2 NADP(+) + CoA = (3S)-3-hydroxy-3-methylglutaryl-CoA + 2 NADPH + 2 H(+)</text>
        <dbReference type="Rhea" id="RHEA:15989"/>
        <dbReference type="ChEBI" id="CHEBI:15378"/>
        <dbReference type="ChEBI" id="CHEBI:36464"/>
        <dbReference type="ChEBI" id="CHEBI:43074"/>
        <dbReference type="ChEBI" id="CHEBI:57287"/>
        <dbReference type="ChEBI" id="CHEBI:57783"/>
        <dbReference type="ChEBI" id="CHEBI:58349"/>
        <dbReference type="EC" id="1.1.1.34"/>
    </reaction>
    <physiologicalReaction direction="right-to-left" evidence="22">
        <dbReference type="Rhea" id="RHEA:15991"/>
    </physiologicalReaction>
</comment>
<dbReference type="SUPFAM" id="SSF56542">
    <property type="entry name" value="Substrate-binding domain of HMG-CoA reductase"/>
    <property type="match status" value="1"/>
</dbReference>
<evidence type="ECO:0000256" key="18">
    <source>
        <dbReference type="ARBA" id="ARBA00023166"/>
    </source>
</evidence>
<dbReference type="GO" id="GO:0008299">
    <property type="term" value="P:isoprenoid biosynthetic process"/>
    <property type="evidence" value="ECO:0007669"/>
    <property type="project" value="InterPro"/>
</dbReference>